<dbReference type="PROSITE" id="PS50911">
    <property type="entry name" value="CHAP"/>
    <property type="match status" value="1"/>
</dbReference>
<dbReference type="Pfam" id="PF05257">
    <property type="entry name" value="CHAP"/>
    <property type="match status" value="1"/>
</dbReference>
<protein>
    <submittedName>
        <fullName evidence="2">CHAP domain-containing protein</fullName>
    </submittedName>
</protein>
<dbReference type="AlphaFoldDB" id="A0A7J5DVU9"/>
<evidence type="ECO:0000259" key="1">
    <source>
        <dbReference type="PROSITE" id="PS50911"/>
    </source>
</evidence>
<feature type="domain" description="Peptidase C51" evidence="1">
    <location>
        <begin position="59"/>
        <end position="186"/>
    </location>
</feature>
<evidence type="ECO:0000313" key="2">
    <source>
        <dbReference type="EMBL" id="KAB2809196.1"/>
    </source>
</evidence>
<dbReference type="Gene3D" id="2.60.40.2700">
    <property type="match status" value="3"/>
</dbReference>
<name>A0A7J5DVU9_NOCSI</name>
<sequence>MRLRGPGHRSVARWGTGVLASALVATFVVLAGPPAEHTARVAPSAGTTYLCAGYAPCIKAGYSDSGYGAVNGKMYWNMYSGHNCTNYVAYRMIKAGGPATRPWSGGGNASEWGKFLSSMTDQVPNVGAVAWWGRYSNGSGSAGHVAYVERVVSATEIIISEDSWGGTFHWRSITKSSGRWPTGFIHIVDKKVGATARPVVSGTPKVGVALKTTAGSWSGSPTGYAYQWLADGAAISGATATSYTPTAAVLGKKISVRVTASKKGATSGVQDSVATAAVAEGAFAQRAAPVVTGTLLLDNVVTATAGAWAPSPSTTVWRWFANGVRIPDNTTPRLPLTAALVGKRISVKVVAKQAGYANMVSPGYDVGQVLAGVIQPTTPAAVTGRPALGQVLTVTPATLTPTGTTVGYQWVRDGVPIPGATGTTYRLTAADVGRRVTAEMTATRPQYLPFHVMLPASTPVTSPAIFRLKTRSERGRAIVRVRVLAAGVSPVPGQVLIKVGRWSQTVKLDAKGVARVVVALPKGAKAVRVRYLGSTVVPVARTTGSVTVR</sequence>
<dbReference type="Proteomes" id="UP000449906">
    <property type="component" value="Unassembled WGS sequence"/>
</dbReference>
<dbReference type="SUPFAM" id="SSF54001">
    <property type="entry name" value="Cysteine proteinases"/>
    <property type="match status" value="1"/>
</dbReference>
<dbReference type="EMBL" id="WBVM01000002">
    <property type="protein sequence ID" value="KAB2809196.1"/>
    <property type="molecule type" value="Genomic_DNA"/>
</dbReference>
<gene>
    <name evidence="2" type="ORF">F9L07_19290</name>
</gene>
<proteinExistence type="predicted"/>
<evidence type="ECO:0000313" key="3">
    <source>
        <dbReference type="Proteomes" id="UP000449906"/>
    </source>
</evidence>
<reference evidence="2 3" key="1">
    <citation type="submission" date="2019-09" db="EMBL/GenBank/DDBJ databases">
        <title>Pimelobacter sp. isolated from Paulinella.</title>
        <authorList>
            <person name="Jeong S.E."/>
        </authorList>
    </citation>
    <scope>NUCLEOTIDE SEQUENCE [LARGE SCALE GENOMIC DNA]</scope>
    <source>
        <strain evidence="2 3">Pch-N</strain>
    </source>
</reference>
<dbReference type="InterPro" id="IPR007921">
    <property type="entry name" value="CHAP_dom"/>
</dbReference>
<comment type="caution">
    <text evidence="2">The sequence shown here is derived from an EMBL/GenBank/DDBJ whole genome shotgun (WGS) entry which is preliminary data.</text>
</comment>
<dbReference type="RefSeq" id="WP_151581410.1">
    <property type="nucleotide sequence ID" value="NZ_WBVM01000002.1"/>
</dbReference>
<dbReference type="InterPro" id="IPR038765">
    <property type="entry name" value="Papain-like_cys_pep_sf"/>
</dbReference>
<dbReference type="Gene3D" id="3.90.1720.10">
    <property type="entry name" value="endopeptidase domain like (from Nostoc punctiforme)"/>
    <property type="match status" value="1"/>
</dbReference>
<organism evidence="2 3">
    <name type="scientific">Nocardioides simplex</name>
    <name type="common">Arthrobacter simplex</name>
    <dbReference type="NCBI Taxonomy" id="2045"/>
    <lineage>
        <taxon>Bacteria</taxon>
        <taxon>Bacillati</taxon>
        <taxon>Actinomycetota</taxon>
        <taxon>Actinomycetes</taxon>
        <taxon>Propionibacteriales</taxon>
        <taxon>Nocardioidaceae</taxon>
        <taxon>Pimelobacter</taxon>
    </lineage>
</organism>
<accession>A0A7J5DVU9</accession>